<evidence type="ECO:0000313" key="1">
    <source>
        <dbReference type="EMBL" id="AIG25316.1"/>
    </source>
</evidence>
<evidence type="ECO:0000313" key="2">
    <source>
        <dbReference type="Proteomes" id="UP000005850"/>
    </source>
</evidence>
<organism evidence="1 2">
    <name type="scientific">Brevibacillus laterosporus LMG 15441</name>
    <dbReference type="NCBI Taxonomy" id="1042163"/>
    <lineage>
        <taxon>Bacteria</taxon>
        <taxon>Bacillati</taxon>
        <taxon>Bacillota</taxon>
        <taxon>Bacilli</taxon>
        <taxon>Bacillales</taxon>
        <taxon>Paenibacillaceae</taxon>
        <taxon>Brevibacillus</taxon>
    </lineage>
</organism>
<name>A0A075R1M6_BRELA</name>
<dbReference type="HOGENOM" id="CLU_3196898_0_0_9"/>
<dbReference type="STRING" id="1042163.BRLA_c009760"/>
<sequence length="45" mass="4827">MKKTVVATVLSLTLLVAMNVVPLYKTTDSNITAFKVIPTVVDPGH</sequence>
<dbReference type="EMBL" id="CP007806">
    <property type="protein sequence ID" value="AIG25316.1"/>
    <property type="molecule type" value="Genomic_DNA"/>
</dbReference>
<proteinExistence type="predicted"/>
<dbReference type="KEGG" id="blr:BRLA_c009760"/>
<dbReference type="AlphaFoldDB" id="A0A075R1M6"/>
<gene>
    <name evidence="1" type="ORF">BRLA_c009760</name>
</gene>
<keyword evidence="2" id="KW-1185">Reference proteome</keyword>
<dbReference type="Proteomes" id="UP000005850">
    <property type="component" value="Chromosome"/>
</dbReference>
<reference evidence="1 2" key="1">
    <citation type="journal article" date="2011" name="J. Bacteriol.">
        <title>Genome sequence of Brevibacillus laterosporus LMG 15441, a pathogen of invertebrates.</title>
        <authorList>
            <person name="Djukic M."/>
            <person name="Poehlein A."/>
            <person name="Thurmer A."/>
            <person name="Daniel R."/>
        </authorList>
    </citation>
    <scope>NUCLEOTIDE SEQUENCE [LARGE SCALE GENOMIC DNA]</scope>
    <source>
        <strain evidence="1 2">LMG 15441</strain>
    </source>
</reference>
<protein>
    <submittedName>
        <fullName evidence="1">Uncharacterized protein</fullName>
    </submittedName>
</protein>
<dbReference type="RefSeq" id="WP_003335167.1">
    <property type="nucleotide sequence ID" value="NZ_CP007806.1"/>
</dbReference>
<accession>A0A075R1M6</accession>